<feature type="domain" description="VIT" evidence="2">
    <location>
        <begin position="8"/>
        <end position="139"/>
    </location>
</feature>
<dbReference type="SMART" id="SM00327">
    <property type="entry name" value="VWA"/>
    <property type="match status" value="1"/>
</dbReference>
<dbReference type="SMART" id="SM00609">
    <property type="entry name" value="VIT"/>
    <property type="match status" value="1"/>
</dbReference>
<dbReference type="InterPro" id="IPR013694">
    <property type="entry name" value="VIT"/>
</dbReference>
<evidence type="ECO:0000313" key="3">
    <source>
        <dbReference type="EMBL" id="KAF7167878.1"/>
    </source>
</evidence>
<dbReference type="Pfam" id="PF13768">
    <property type="entry name" value="VWA_3"/>
    <property type="match status" value="1"/>
</dbReference>
<evidence type="ECO:0000259" key="2">
    <source>
        <dbReference type="PROSITE" id="PS51468"/>
    </source>
</evidence>
<organism evidence="3 4">
    <name type="scientific">Aspergillus felis</name>
    <dbReference type="NCBI Taxonomy" id="1287682"/>
    <lineage>
        <taxon>Eukaryota</taxon>
        <taxon>Fungi</taxon>
        <taxon>Dikarya</taxon>
        <taxon>Ascomycota</taxon>
        <taxon>Pezizomycotina</taxon>
        <taxon>Eurotiomycetes</taxon>
        <taxon>Eurotiomycetidae</taxon>
        <taxon>Eurotiales</taxon>
        <taxon>Aspergillaceae</taxon>
        <taxon>Aspergillus</taxon>
        <taxon>Aspergillus subgen. Fumigati</taxon>
    </lineage>
</organism>
<evidence type="ECO:0000259" key="1">
    <source>
        <dbReference type="PROSITE" id="PS50234"/>
    </source>
</evidence>
<proteinExistence type="predicted"/>
<dbReference type="AlphaFoldDB" id="A0A8H6UUX5"/>
<dbReference type="PROSITE" id="PS50234">
    <property type="entry name" value="VWFA"/>
    <property type="match status" value="1"/>
</dbReference>
<comment type="caution">
    <text evidence="3">The sequence shown here is derived from an EMBL/GenBank/DDBJ whole genome shotgun (WGS) entry which is preliminary data.</text>
</comment>
<reference evidence="3" key="1">
    <citation type="submission" date="2020-06" db="EMBL/GenBank/DDBJ databases">
        <title>Draft genome sequences of strains closely related to Aspergillus parafelis and Aspergillus hiratsukae.</title>
        <authorList>
            <person name="Dos Santos R.A.C."/>
            <person name="Rivero-Menendez O."/>
            <person name="Steenwyk J.L."/>
            <person name="Mead M.E."/>
            <person name="Goldman G.H."/>
            <person name="Alastruey-Izquierdo A."/>
            <person name="Rokas A."/>
        </authorList>
    </citation>
    <scope>NUCLEOTIDE SEQUENCE</scope>
    <source>
        <strain evidence="3">CNM-CM5623</strain>
    </source>
</reference>
<dbReference type="EMBL" id="JACBAE010001277">
    <property type="protein sequence ID" value="KAF7167878.1"/>
    <property type="molecule type" value="Genomic_DNA"/>
</dbReference>
<evidence type="ECO:0000313" key="4">
    <source>
        <dbReference type="Proteomes" id="UP000654922"/>
    </source>
</evidence>
<dbReference type="InterPro" id="IPR036465">
    <property type="entry name" value="vWFA_dom_sf"/>
</dbReference>
<dbReference type="Pfam" id="PF08487">
    <property type="entry name" value="VIT"/>
    <property type="match status" value="1"/>
</dbReference>
<sequence length="1107" mass="120924">MTYTYLCGCGYYLHPQAKPVYLPRIGIKAHATILSSVSRTVLTQTYTNPSKNLLKEVSYTFPLYDGVSVVSFNCQVGDRTLHSRVKPRKQAKAEYEDAVSKGESAALMAHSLSASDVFSIKLGNVGPGEKVVVEITLVGELKQDAQTDAVRYTLPNSIAPRYGHQAEDMTMPPEADVQGISITVDVQMESTAVIREIQSTSHSLSVALGRLSVSSASGKAFNPSHASASVNLKEDRTSLSRDFVLLVKADGLDTPRAMLETHPTIPNQRAIMTTLVPKFGLEPIKPEIIFVIDRSGSMMEKIDTLKSALRVFLKSLPVGVCFNICSFGSSYSFLWKQSLLYSAESLKEALSFVDGVRADMGGTEMQEAVEAAVHSRMKDKELEVLILTDGQIWNQESLFKFIRETAAGNSARFFSLGIGDEASHSLVEGIARAGNGFSQLVVNYEELDRKVVRMLKGALTPHISDYKLEVEYDGGGEDFEVVLPERPRTVTVDETETKQQPISLFDADYKEDERKTDEEPLPVFTAPQTIQAPCQIPPLYPFIRTTAYILLGSETMHTPKALIFRATSKQGPLVLRIPIDDIGTGETIHQLAVRKAMIELEEGHGWLAAATSSGNTFNNLHSASKERIVARESEKLGTQFQVTGKHCSFIALEKDSTSDQMKEKDAADMPTLEALGEELSESVPVLACARNRRGYKAHRKMVPPPPPPATRFSNACFAPLSRATGAPVSFFGAPAVATFLDTRRSPPPPPPPPAMGFTFDALMKPAVCPPALVSEDDIMEMKSADSEGLVGYTPASPTVPSETAGGASTIHRIIALQSFEGYWTWSAELFEVLGLHERGITPRLMQLFQKEYRGGSNLAVIATMLAMAYLSIKCAEDRSVWELVYDKAEGWKRQKLAEMGEWGDFLKRKEKEIIALFPASALPLARCVVLLSRAAERAPAPNKASALAAVAGALTGKSSEDPLVALNARGRLRAIESSDSSSEEEVFVQSAFEYNVSSTPATRHQPGSPPARCPLAHLRRAPCVGGRPPSWTAPADRDKATCKKFDDELTAVTPFLREQEVPHLLRSLTCNVFRLLSVMSAVSGLPVPAPEEEEVEVEMYDGEVDNE</sequence>
<accession>A0A8H6UUX5</accession>
<gene>
    <name evidence="3" type="ORF">CNMCM5623_001025</name>
</gene>
<protein>
    <recommendedName>
        <fullName evidence="5">von Willebrand domain-containing protein</fullName>
    </recommendedName>
</protein>
<evidence type="ECO:0008006" key="5">
    <source>
        <dbReference type="Google" id="ProtNLM"/>
    </source>
</evidence>
<dbReference type="PANTHER" id="PTHR45737:SF6">
    <property type="entry name" value="VON WILLEBRAND FACTOR A DOMAIN-CONTAINING PROTEIN 5A"/>
    <property type="match status" value="1"/>
</dbReference>
<dbReference type="PANTHER" id="PTHR45737">
    <property type="entry name" value="VON WILLEBRAND FACTOR A DOMAIN-CONTAINING PROTEIN 5A"/>
    <property type="match status" value="1"/>
</dbReference>
<dbReference type="SUPFAM" id="SSF53300">
    <property type="entry name" value="vWA-like"/>
    <property type="match status" value="1"/>
</dbReference>
<dbReference type="InterPro" id="IPR002035">
    <property type="entry name" value="VWF_A"/>
</dbReference>
<dbReference type="OrthoDB" id="1729737at2759"/>
<feature type="domain" description="VWFA" evidence="1">
    <location>
        <begin position="287"/>
        <end position="463"/>
    </location>
</feature>
<dbReference type="Proteomes" id="UP000654922">
    <property type="component" value="Unassembled WGS sequence"/>
</dbReference>
<dbReference type="PROSITE" id="PS51468">
    <property type="entry name" value="VIT"/>
    <property type="match status" value="1"/>
</dbReference>
<dbReference type="Gene3D" id="3.40.50.410">
    <property type="entry name" value="von Willebrand factor, type A domain"/>
    <property type="match status" value="1"/>
</dbReference>
<name>A0A8H6UUX5_9EURO</name>